<comment type="similarity">
    <text evidence="1">Belongs to the FliN/MopA/SpaO family.</text>
</comment>
<dbReference type="AlphaFoldDB" id="A0AAD0VT46"/>
<name>A0AAD0VT46_PSEDL</name>
<dbReference type="GO" id="GO:0071978">
    <property type="term" value="P:bacterial-type flagellum-dependent swarming motility"/>
    <property type="evidence" value="ECO:0007669"/>
    <property type="project" value="TreeGrafter"/>
</dbReference>
<dbReference type="EMBL" id="CP031146">
    <property type="protein sequence ID" value="AXM95546.1"/>
    <property type="molecule type" value="Genomic_DNA"/>
</dbReference>
<feature type="domain" description="Flagellar motor switch protein FliN-like C-terminal" evidence="3">
    <location>
        <begin position="233"/>
        <end position="301"/>
    </location>
</feature>
<dbReference type="InterPro" id="IPR013385">
    <property type="entry name" value="T3SS_SpaO/YscQ/SpaO"/>
</dbReference>
<evidence type="ECO:0000313" key="4">
    <source>
        <dbReference type="EMBL" id="AXM95546.1"/>
    </source>
</evidence>
<dbReference type="GO" id="GO:0050918">
    <property type="term" value="P:positive chemotaxis"/>
    <property type="evidence" value="ECO:0007669"/>
    <property type="project" value="TreeGrafter"/>
</dbReference>
<gene>
    <name evidence="4" type="ORF">DVB73_06890</name>
</gene>
<evidence type="ECO:0000259" key="3">
    <source>
        <dbReference type="Pfam" id="PF01052"/>
    </source>
</evidence>
<organism evidence="4 5">
    <name type="scientific">Pseudomonas plecoglossicida</name>
    <dbReference type="NCBI Taxonomy" id="70775"/>
    <lineage>
        <taxon>Bacteria</taxon>
        <taxon>Pseudomonadati</taxon>
        <taxon>Pseudomonadota</taxon>
        <taxon>Gammaproteobacteria</taxon>
        <taxon>Pseudomonadales</taxon>
        <taxon>Pseudomonadaceae</taxon>
        <taxon>Pseudomonas</taxon>
    </lineage>
</organism>
<evidence type="ECO:0000313" key="5">
    <source>
        <dbReference type="Proteomes" id="UP000256503"/>
    </source>
</evidence>
<dbReference type="PRINTS" id="PR01339">
    <property type="entry name" value="TYPE3OMOPROT"/>
</dbReference>
<dbReference type="Proteomes" id="UP000256503">
    <property type="component" value="Chromosome"/>
</dbReference>
<dbReference type="InterPro" id="IPR036429">
    <property type="entry name" value="SpoA-like_sf"/>
</dbReference>
<dbReference type="InterPro" id="IPR003283">
    <property type="entry name" value="T3SS_OMP_SpaO"/>
</dbReference>
<keyword evidence="2" id="KW-0843">Virulence</keyword>
<dbReference type="InterPro" id="IPR001543">
    <property type="entry name" value="FliN-like_C"/>
</dbReference>
<sequence length="307" mass="34270">MNSLTLPYVELIELQLQQHLSRYRRHFQLGDLGASLAIAAPEDDLDLVLSAIWRGIPLRLFCTHAALARWFAHLLDGADFASIPTLLKLALLDQEAGLLPGLTFNAIEPHRSSTYRAYLTVTFSRGDERLNLWLEGNPRSLVRYLPQRPIEDLLPVKLCVSLQTASIQVTQSELRSLEGGDVFLLPPGSDLVNLHGFLEGQPWALFRQHGNQLELLTMHEDAPVEPFNNLSNFDQLPVPVTFEVGRKSLDLQTLATLQPGSLIDLGTPLQGEIRILANHRYIGTGELVNIQDRLGIRIVRLMTDAPS</sequence>
<dbReference type="SUPFAM" id="SSF101801">
    <property type="entry name" value="Surface presentation of antigens (SPOA)"/>
    <property type="match status" value="1"/>
</dbReference>
<dbReference type="PANTHER" id="PTHR30034:SF6">
    <property type="entry name" value="YOP PROTEINS TRANSLOCATION PROTEIN Q"/>
    <property type="match status" value="1"/>
</dbReference>
<dbReference type="Gene3D" id="2.30.330.10">
    <property type="entry name" value="SpoA-like"/>
    <property type="match status" value="1"/>
</dbReference>
<dbReference type="GO" id="GO:0030254">
    <property type="term" value="P:protein secretion by the type III secretion system"/>
    <property type="evidence" value="ECO:0007669"/>
    <property type="project" value="InterPro"/>
</dbReference>
<protein>
    <submittedName>
        <fullName evidence="4">YscQ/HrcQ family type III secretion apparatus protein</fullName>
    </submittedName>
</protein>
<accession>A0AAD0VT46</accession>
<dbReference type="NCBIfam" id="TIGR02551">
    <property type="entry name" value="SpaO_YscQ"/>
    <property type="match status" value="1"/>
</dbReference>
<reference evidence="4 5" key="1">
    <citation type="submission" date="2018-07" db="EMBL/GenBank/DDBJ databases">
        <title>Complete genome sequence of a Pseudomonas plecoglossicida strain pathogenic to the marine fish, Larimichthys crocea.</title>
        <authorList>
            <person name="Tao Z."/>
        </authorList>
    </citation>
    <scope>NUCLEOTIDE SEQUENCE [LARGE SCALE GENOMIC DNA]</scope>
    <source>
        <strain evidence="4 5">XSDHY-P</strain>
    </source>
</reference>
<evidence type="ECO:0000256" key="2">
    <source>
        <dbReference type="ARBA" id="ARBA00023026"/>
    </source>
</evidence>
<dbReference type="Pfam" id="PF01052">
    <property type="entry name" value="FliMN_C"/>
    <property type="match status" value="1"/>
</dbReference>
<proteinExistence type="inferred from homology"/>
<evidence type="ECO:0000256" key="1">
    <source>
        <dbReference type="ARBA" id="ARBA00009226"/>
    </source>
</evidence>
<dbReference type="PANTHER" id="PTHR30034">
    <property type="entry name" value="FLAGELLAR MOTOR SWITCH PROTEIN FLIM"/>
    <property type="match status" value="1"/>
</dbReference>
<dbReference type="GeneID" id="49613143"/>
<dbReference type="RefSeq" id="WP_016394488.1">
    <property type="nucleotide sequence ID" value="NZ_BSOM01000021.1"/>
</dbReference>